<proteinExistence type="predicted"/>
<accession>A0A367XS19</accession>
<keyword evidence="3" id="KW-1185">Reference proteome</keyword>
<gene>
    <name evidence="2" type="ORF">Cantr_05518</name>
</gene>
<name>A0A367XS19_9ASCO</name>
<organism evidence="2 3">
    <name type="scientific">Candida viswanathii</name>
    <dbReference type="NCBI Taxonomy" id="5486"/>
    <lineage>
        <taxon>Eukaryota</taxon>
        <taxon>Fungi</taxon>
        <taxon>Dikarya</taxon>
        <taxon>Ascomycota</taxon>
        <taxon>Saccharomycotina</taxon>
        <taxon>Pichiomycetes</taxon>
        <taxon>Debaryomycetaceae</taxon>
        <taxon>Candida/Lodderomyces clade</taxon>
        <taxon>Candida</taxon>
    </lineage>
</organism>
<feature type="compositionally biased region" description="Polar residues" evidence="1">
    <location>
        <begin position="46"/>
        <end position="55"/>
    </location>
</feature>
<protein>
    <submittedName>
        <fullName evidence="2">Uncharacterized protein</fullName>
    </submittedName>
</protein>
<evidence type="ECO:0000256" key="1">
    <source>
        <dbReference type="SAM" id="MobiDB-lite"/>
    </source>
</evidence>
<sequence>MNVSPRRQGTSNATTMPLLTQTRSRLPSRSLSPYPYRSRSKDRASHTNTNTNMTSPHGPAQVMPVSHVHKFKDHDQPGMLTRHQLASAVLEQDRRGRSRSREKRRGSVASSSSSSGLSSSGSSSKSISLMGFDVSTNR</sequence>
<evidence type="ECO:0000313" key="3">
    <source>
        <dbReference type="Proteomes" id="UP000253472"/>
    </source>
</evidence>
<feature type="compositionally biased region" description="Basic residues" evidence="1">
    <location>
        <begin position="96"/>
        <end position="106"/>
    </location>
</feature>
<feature type="region of interest" description="Disordered" evidence="1">
    <location>
        <begin position="1"/>
        <end position="138"/>
    </location>
</feature>
<evidence type="ECO:0000313" key="2">
    <source>
        <dbReference type="EMBL" id="RCK56405.1"/>
    </source>
</evidence>
<dbReference type="AlphaFoldDB" id="A0A367XS19"/>
<feature type="compositionally biased region" description="Polar residues" evidence="1">
    <location>
        <begin position="1"/>
        <end position="22"/>
    </location>
</feature>
<comment type="caution">
    <text evidence="2">The sequence shown here is derived from an EMBL/GenBank/DDBJ whole genome shotgun (WGS) entry which is preliminary data.</text>
</comment>
<feature type="compositionally biased region" description="Low complexity" evidence="1">
    <location>
        <begin position="23"/>
        <end position="37"/>
    </location>
</feature>
<dbReference type="Proteomes" id="UP000253472">
    <property type="component" value="Unassembled WGS sequence"/>
</dbReference>
<dbReference type="EMBL" id="QLNQ01000029">
    <property type="protein sequence ID" value="RCK56405.1"/>
    <property type="molecule type" value="Genomic_DNA"/>
</dbReference>
<reference evidence="2 3" key="1">
    <citation type="submission" date="2018-06" db="EMBL/GenBank/DDBJ databases">
        <title>Whole genome sequencing of Candida tropicalis (genome annotated by CSBL at Korea University).</title>
        <authorList>
            <person name="Ahn J."/>
        </authorList>
    </citation>
    <scope>NUCLEOTIDE SEQUENCE [LARGE SCALE GENOMIC DNA]</scope>
    <source>
        <strain evidence="2 3">ATCC 20962</strain>
    </source>
</reference>
<feature type="compositionally biased region" description="Low complexity" evidence="1">
    <location>
        <begin position="107"/>
        <end position="128"/>
    </location>
</feature>